<dbReference type="EMBL" id="JBBPFD010000012">
    <property type="protein sequence ID" value="KAK7903967.1"/>
    <property type="molecule type" value="Genomic_DNA"/>
</dbReference>
<protein>
    <submittedName>
        <fullName evidence="1">Uncharacterized protein</fullName>
    </submittedName>
</protein>
<organism evidence="1 2">
    <name type="scientific">Mugilogobius chulae</name>
    <name type="common">yellowstripe goby</name>
    <dbReference type="NCBI Taxonomy" id="88201"/>
    <lineage>
        <taxon>Eukaryota</taxon>
        <taxon>Metazoa</taxon>
        <taxon>Chordata</taxon>
        <taxon>Craniata</taxon>
        <taxon>Vertebrata</taxon>
        <taxon>Euteleostomi</taxon>
        <taxon>Actinopterygii</taxon>
        <taxon>Neopterygii</taxon>
        <taxon>Teleostei</taxon>
        <taxon>Neoteleostei</taxon>
        <taxon>Acanthomorphata</taxon>
        <taxon>Gobiaria</taxon>
        <taxon>Gobiiformes</taxon>
        <taxon>Gobioidei</taxon>
        <taxon>Gobiidae</taxon>
        <taxon>Gobionellinae</taxon>
        <taxon>Mugilogobius</taxon>
    </lineage>
</organism>
<reference evidence="2" key="1">
    <citation type="submission" date="2024-04" db="EMBL/GenBank/DDBJ databases">
        <title>Salinicola lusitanus LLJ914,a marine bacterium isolated from the Okinawa Trough.</title>
        <authorList>
            <person name="Li J."/>
        </authorList>
    </citation>
    <scope>NUCLEOTIDE SEQUENCE [LARGE SCALE GENOMIC DNA]</scope>
</reference>
<keyword evidence="2" id="KW-1185">Reference proteome</keyword>
<gene>
    <name evidence="1" type="ORF">WMY93_016574</name>
</gene>
<dbReference type="Proteomes" id="UP001460270">
    <property type="component" value="Unassembled WGS sequence"/>
</dbReference>
<accession>A0AAW0NQN4</accession>
<sequence>MGKPKAWAFGDHSLTVSVSDFAPTPGPMICPGKERRLERSGAVGWLYVTRKTISYKRHFLRSTIMTEAETEYSDQRVILATVKKKHNQKEDEVSDPSDCCLQVYRVTFHLTPLAPRPRPGRKHT</sequence>
<comment type="caution">
    <text evidence="1">The sequence shown here is derived from an EMBL/GenBank/DDBJ whole genome shotgun (WGS) entry which is preliminary data.</text>
</comment>
<name>A0AAW0NQN4_9GOBI</name>
<dbReference type="AlphaFoldDB" id="A0AAW0NQN4"/>
<proteinExistence type="predicted"/>
<evidence type="ECO:0000313" key="2">
    <source>
        <dbReference type="Proteomes" id="UP001460270"/>
    </source>
</evidence>
<evidence type="ECO:0000313" key="1">
    <source>
        <dbReference type="EMBL" id="KAK7903967.1"/>
    </source>
</evidence>